<dbReference type="OrthoDB" id="25002at2759"/>
<dbReference type="NCBIfam" id="NF001133">
    <property type="entry name" value="PRK00142.1-1"/>
    <property type="match status" value="1"/>
</dbReference>
<reference evidence="2" key="1">
    <citation type="journal article" date="2014" name="Genome Announc.">
        <title>De novo whole-genome sequence and genome annotation of Lichtheimia ramosa.</title>
        <authorList>
            <person name="Linde J."/>
            <person name="Schwartze V."/>
            <person name="Binder U."/>
            <person name="Lass-Florl C."/>
            <person name="Voigt K."/>
            <person name="Horn F."/>
        </authorList>
    </citation>
    <scope>NUCLEOTIDE SEQUENCE</scope>
    <source>
        <strain evidence="2">JMRC FSU:6197</strain>
    </source>
</reference>
<feature type="domain" description="Rhodanese" evidence="1">
    <location>
        <begin position="215"/>
        <end position="308"/>
    </location>
</feature>
<dbReference type="SUPFAM" id="SSF52821">
    <property type="entry name" value="Rhodanese/Cell cycle control phosphatase"/>
    <property type="match status" value="1"/>
</dbReference>
<accession>A0A077WWX4</accession>
<dbReference type="InterPro" id="IPR022111">
    <property type="entry name" value="Rhodanese_C"/>
</dbReference>
<dbReference type="PANTHER" id="PTHR43846:SF1">
    <property type="entry name" value="TRNA URIDINE(34) HYDROXYLASE"/>
    <property type="match status" value="1"/>
</dbReference>
<evidence type="ECO:0000313" key="2">
    <source>
        <dbReference type="EMBL" id="CDS11719.1"/>
    </source>
</evidence>
<dbReference type="PROSITE" id="PS50206">
    <property type="entry name" value="RHODANESE_3"/>
    <property type="match status" value="1"/>
</dbReference>
<dbReference type="EMBL" id="LK023346">
    <property type="protein sequence ID" value="CDS11719.1"/>
    <property type="molecule type" value="Genomic_DNA"/>
</dbReference>
<dbReference type="InterPro" id="IPR036873">
    <property type="entry name" value="Rhodanese-like_dom_sf"/>
</dbReference>
<dbReference type="Gene3D" id="3.30.70.100">
    <property type="match status" value="1"/>
</dbReference>
<dbReference type="Pfam" id="PF12368">
    <property type="entry name" value="Rhodanese_C"/>
    <property type="match status" value="1"/>
</dbReference>
<dbReference type="PANTHER" id="PTHR43846">
    <property type="entry name" value="UPF0176 PROTEIN YCEA"/>
    <property type="match status" value="1"/>
</dbReference>
<proteinExistence type="predicted"/>
<organism evidence="2">
    <name type="scientific">Lichtheimia ramosa</name>
    <dbReference type="NCBI Taxonomy" id="688394"/>
    <lineage>
        <taxon>Eukaryota</taxon>
        <taxon>Fungi</taxon>
        <taxon>Fungi incertae sedis</taxon>
        <taxon>Mucoromycota</taxon>
        <taxon>Mucoromycotina</taxon>
        <taxon>Mucoromycetes</taxon>
        <taxon>Mucorales</taxon>
        <taxon>Lichtheimiaceae</taxon>
        <taxon>Lichtheimia</taxon>
    </lineage>
</organism>
<name>A0A077WWX4_9FUNG</name>
<dbReference type="InterPro" id="IPR040503">
    <property type="entry name" value="TRHO_N"/>
</dbReference>
<dbReference type="InterPro" id="IPR001763">
    <property type="entry name" value="Rhodanese-like_dom"/>
</dbReference>
<sequence length="471" mass="52589">MLHRLGHLVARNVPRTPTCRLVTKRALLLPGVTSRLSLGPALSISMGRSYIATATCTKTTTATATATATATETTPAPLQYRTLAFYKFHDLSKVDLAQFRQQLLGDLGQMDIVGRIYIANEGINAQLSCPEWRIQELRTYCNHVLKPKLGGQLMDLNFGTEDSAGPAAFRALHVRIRKQLVADGLDPKSYDLTNQPSHLSPAAWHEKLSKYKEKHGKDPILIDMRNHYESEIGYFEGAIRPNVDSFRGSVKSMNEICKDVPRDQEVFMYCTGGIRCSKAGAILQSASGFKQVHLVEGGITAYGRWIKEQQDKHKSLFKGRNFTFDKRMGEPITDQVLGKCHICGEPCNRYQNCSHASCNLLMLCCSKCASRFLNTCGRLQCYDVVHDFKSQTSHYFNPEGPVIIDGVRAFIKQGESPEQDRIVIGKTGVKCEHDYHRRVRAIDVLGEPGDVLKQWEAAGRELPPLSTEESV</sequence>
<dbReference type="Gene3D" id="3.40.250.10">
    <property type="entry name" value="Rhodanese-like domain"/>
    <property type="match status" value="1"/>
</dbReference>
<dbReference type="AlphaFoldDB" id="A0A077WWX4"/>
<gene>
    <name evidence="2" type="ORF">LRAMOSA03982</name>
</gene>
<dbReference type="Pfam" id="PF00581">
    <property type="entry name" value="Rhodanese"/>
    <property type="match status" value="1"/>
</dbReference>
<evidence type="ECO:0000259" key="1">
    <source>
        <dbReference type="PROSITE" id="PS50206"/>
    </source>
</evidence>
<dbReference type="Pfam" id="PF17773">
    <property type="entry name" value="UPF0176_N"/>
    <property type="match status" value="1"/>
</dbReference>
<protein>
    <recommendedName>
        <fullName evidence="1">Rhodanese domain-containing protein</fullName>
    </recommendedName>
</protein>
<dbReference type="SMART" id="SM00450">
    <property type="entry name" value="RHOD"/>
    <property type="match status" value="1"/>
</dbReference>